<dbReference type="CDD" id="cd00038">
    <property type="entry name" value="CAP_ED"/>
    <property type="match status" value="1"/>
</dbReference>
<dbReference type="SUPFAM" id="SSF51206">
    <property type="entry name" value="cAMP-binding domain-like"/>
    <property type="match status" value="1"/>
</dbReference>
<organism evidence="2 3">
    <name type="scientific">Photobacterium damselae</name>
    <dbReference type="NCBI Taxonomy" id="38293"/>
    <lineage>
        <taxon>Bacteria</taxon>
        <taxon>Pseudomonadati</taxon>
        <taxon>Pseudomonadota</taxon>
        <taxon>Gammaproteobacteria</taxon>
        <taxon>Vibrionales</taxon>
        <taxon>Vibrionaceae</taxon>
        <taxon>Photobacterium</taxon>
    </lineage>
</organism>
<dbReference type="Gene3D" id="2.60.120.10">
    <property type="entry name" value="Jelly Rolls"/>
    <property type="match status" value="1"/>
</dbReference>
<evidence type="ECO:0000313" key="3">
    <source>
        <dbReference type="Proteomes" id="UP000251647"/>
    </source>
</evidence>
<dbReference type="GO" id="GO:0008773">
    <property type="term" value="F:[protein-PII] uridylyltransferase activity"/>
    <property type="evidence" value="ECO:0007669"/>
    <property type="project" value="InterPro"/>
</dbReference>
<dbReference type="InterPro" id="IPR046342">
    <property type="entry name" value="CBS_dom_sf"/>
</dbReference>
<dbReference type="InterPro" id="IPR014710">
    <property type="entry name" value="RmlC-like_jellyroll"/>
</dbReference>
<dbReference type="InterPro" id="IPR000595">
    <property type="entry name" value="cNMP-bd_dom"/>
</dbReference>
<dbReference type="Pfam" id="PF00571">
    <property type="entry name" value="CBS"/>
    <property type="match status" value="2"/>
</dbReference>
<sequence>MDETLVPNIVDFISHIDPFDKLPKVALVEVAQSIKISYLAAKSEIQFDQKDQEQYLYLIRSGTVEQRHPNGTLRARLEQEDLFGFTHLADSAEHEPYQAITLTACLLYLIPVSKLNSILAQYPEQAQHFATAAQTRLESALNVVWSDAEKGLFVETVADVAQRHPAIVDSKMSIKEVARIMRYQHHSSCAVIIENQQIIGIITDRDMTKRVIADGVSTDAPITQVMTRHPYTIGSQDLVLKAVGLMMEHNIRSLPVVDNQQVVGLLTTSDLVRKHRVQAIFLIEKINHAQTVEALAQLTAERQAIYEALVEGHVQPAVIGQVMAMIMDAINRRLITFAEQKLGPPPCPYAWVVAGSHARNEVHILSDQDSAIIFSDHSQPQDKTYFNYLAMFVCNGLAACGYPLCTGRFMAAKPQWCQPMRIWREYYRKWVASPEYDKLLNVSVFFEIRTVYGEDDFAQQLRQELYNHIDEHPQFLSSLVRNALTVKPPLGIFNNLVLEHNGSNSKSLNIKKYAINIMVDLARVYALAAQSDAMTTEQRFIDAHQHAIINKNTLDDLLGAYRFMLQLRQHHQWQALKQGNTPDNYIDPNQFGSFERKHLKDAFRIVANLQEICKMRFIRR</sequence>
<dbReference type="InterPro" id="IPR051257">
    <property type="entry name" value="Diverse_CBS-Domain"/>
</dbReference>
<dbReference type="Pfam" id="PF00027">
    <property type="entry name" value="cNMP_binding"/>
    <property type="match status" value="1"/>
</dbReference>
<dbReference type="CDD" id="cd04587">
    <property type="entry name" value="CBS_pair_CAP-ED_NT_Pol-beta-like_DUF294_assoc"/>
    <property type="match status" value="1"/>
</dbReference>
<reference evidence="2 3" key="1">
    <citation type="submission" date="2018-06" db="EMBL/GenBank/DDBJ databases">
        <authorList>
            <consortium name="Pathogen Informatics"/>
            <person name="Doyle S."/>
        </authorList>
    </citation>
    <scope>NUCLEOTIDE SEQUENCE [LARGE SCALE GENOMIC DNA]</scope>
    <source>
        <strain evidence="2 3">NCTC11647</strain>
    </source>
</reference>
<dbReference type="Pfam" id="PF10335">
    <property type="entry name" value="DUF294_C"/>
    <property type="match status" value="1"/>
</dbReference>
<dbReference type="Pfam" id="PF03445">
    <property type="entry name" value="DUF294"/>
    <property type="match status" value="1"/>
</dbReference>
<protein>
    <submittedName>
        <fullName evidence="2">Putative manganese-dependent inorganic pyrophosphatase</fullName>
    </submittedName>
</protein>
<dbReference type="Proteomes" id="UP000251647">
    <property type="component" value="Unassembled WGS sequence"/>
</dbReference>
<dbReference type="PANTHER" id="PTHR43080">
    <property type="entry name" value="CBS DOMAIN-CONTAINING PROTEIN CBSX3, MITOCHONDRIAL"/>
    <property type="match status" value="1"/>
</dbReference>
<dbReference type="PANTHER" id="PTHR43080:SF2">
    <property type="entry name" value="CBS DOMAIN-CONTAINING PROTEIN"/>
    <property type="match status" value="1"/>
</dbReference>
<evidence type="ECO:0000313" key="2">
    <source>
        <dbReference type="EMBL" id="SPY46258.1"/>
    </source>
</evidence>
<name>A0A2T3QIE7_PHODM</name>
<evidence type="ECO:0000256" key="1">
    <source>
        <dbReference type="ARBA" id="ARBA00023122"/>
    </source>
</evidence>
<dbReference type="SUPFAM" id="SSF54631">
    <property type="entry name" value="CBS-domain pair"/>
    <property type="match status" value="1"/>
</dbReference>
<dbReference type="SMART" id="SM00116">
    <property type="entry name" value="CBS"/>
    <property type="match status" value="2"/>
</dbReference>
<dbReference type="EMBL" id="UATL01000009">
    <property type="protein sequence ID" value="SPY46258.1"/>
    <property type="molecule type" value="Genomic_DNA"/>
</dbReference>
<dbReference type="CDD" id="cd05401">
    <property type="entry name" value="NT_GlnE_GlnD_like"/>
    <property type="match status" value="1"/>
</dbReference>
<dbReference type="RefSeq" id="WP_005301977.1">
    <property type="nucleotide sequence ID" value="NZ_CP018297.1"/>
</dbReference>
<dbReference type="PROSITE" id="PS51371">
    <property type="entry name" value="CBS"/>
    <property type="match status" value="2"/>
</dbReference>
<dbReference type="InterPro" id="IPR005105">
    <property type="entry name" value="GlnD_Uridyltrans_N"/>
</dbReference>
<gene>
    <name evidence="2" type="ORF">NCTC11647_04621</name>
</gene>
<dbReference type="Gene3D" id="3.10.580.10">
    <property type="entry name" value="CBS-domain"/>
    <property type="match status" value="1"/>
</dbReference>
<dbReference type="AlphaFoldDB" id="A0A2T3QIE7"/>
<proteinExistence type="predicted"/>
<dbReference type="InterPro" id="IPR000644">
    <property type="entry name" value="CBS_dom"/>
</dbReference>
<dbReference type="InterPro" id="IPR018490">
    <property type="entry name" value="cNMP-bd_dom_sf"/>
</dbReference>
<dbReference type="PROSITE" id="PS50042">
    <property type="entry name" value="CNMP_BINDING_3"/>
    <property type="match status" value="1"/>
</dbReference>
<dbReference type="OrthoDB" id="9808528at2"/>
<accession>A0A2T3QIE7</accession>
<keyword evidence="1" id="KW-0129">CBS domain</keyword>
<dbReference type="InterPro" id="IPR018821">
    <property type="entry name" value="DUF294_put_nucleoTrafse_sb-bd"/>
</dbReference>